<gene>
    <name evidence="2" type="ORF">EV650_3100</name>
</gene>
<evidence type="ECO:0000313" key="3">
    <source>
        <dbReference type="Proteomes" id="UP000295447"/>
    </source>
</evidence>
<dbReference type="AlphaFoldDB" id="A0A4R8A442"/>
<feature type="transmembrane region" description="Helical" evidence="1">
    <location>
        <begin position="58"/>
        <end position="80"/>
    </location>
</feature>
<dbReference type="EMBL" id="SODF01000001">
    <property type="protein sequence ID" value="TDW24228.1"/>
    <property type="molecule type" value="Genomic_DNA"/>
</dbReference>
<feature type="transmembrane region" description="Helical" evidence="1">
    <location>
        <begin position="21"/>
        <end position="46"/>
    </location>
</feature>
<evidence type="ECO:0000313" key="2">
    <source>
        <dbReference type="EMBL" id="TDW24228.1"/>
    </source>
</evidence>
<proteinExistence type="predicted"/>
<organism evidence="2 3">
    <name type="scientific">Kribbella kalugense</name>
    <dbReference type="NCBI Taxonomy" id="2512221"/>
    <lineage>
        <taxon>Bacteria</taxon>
        <taxon>Bacillati</taxon>
        <taxon>Actinomycetota</taxon>
        <taxon>Actinomycetes</taxon>
        <taxon>Propionibacteriales</taxon>
        <taxon>Kribbellaceae</taxon>
        <taxon>Kribbella</taxon>
    </lineage>
</organism>
<dbReference type="Proteomes" id="UP000295447">
    <property type="component" value="Unassembled WGS sequence"/>
</dbReference>
<evidence type="ECO:0000256" key="1">
    <source>
        <dbReference type="SAM" id="Phobius"/>
    </source>
</evidence>
<protein>
    <submittedName>
        <fullName evidence="2">Uncharacterized protein</fullName>
    </submittedName>
</protein>
<comment type="caution">
    <text evidence="2">The sequence shown here is derived from an EMBL/GenBank/DDBJ whole genome shotgun (WGS) entry which is preliminary data.</text>
</comment>
<keyword evidence="1" id="KW-0812">Transmembrane</keyword>
<reference evidence="2 3" key="1">
    <citation type="submission" date="2019-03" db="EMBL/GenBank/DDBJ databases">
        <title>Genomic Encyclopedia of Type Strains, Phase III (KMG-III): the genomes of soil and plant-associated and newly described type strains.</title>
        <authorList>
            <person name="Whitman W."/>
        </authorList>
    </citation>
    <scope>NUCLEOTIDE SEQUENCE [LARGE SCALE GENOMIC DNA]</scope>
    <source>
        <strain evidence="2 3">VKM Ac-2570</strain>
    </source>
</reference>
<keyword evidence="3" id="KW-1185">Reference proteome</keyword>
<sequence length="87" mass="9033">MMGVSKAPSRKTSTCLAARRSRGLALGSGSLWFFFGLMTVAMILLYRNYFYGPGQLNQAFGALAIATGAVGAGLFLAALVTRGPLAG</sequence>
<keyword evidence="1" id="KW-0472">Membrane</keyword>
<name>A0A4R8A442_9ACTN</name>
<accession>A0A4R8A442</accession>
<keyword evidence="1" id="KW-1133">Transmembrane helix</keyword>